<evidence type="ECO:0000256" key="1">
    <source>
        <dbReference type="ARBA" id="ARBA00023015"/>
    </source>
</evidence>
<dbReference type="GO" id="GO:0000976">
    <property type="term" value="F:transcription cis-regulatory region binding"/>
    <property type="evidence" value="ECO:0007669"/>
    <property type="project" value="TreeGrafter"/>
</dbReference>
<keyword evidence="2" id="KW-0238">DNA-binding</keyword>
<dbReference type="InterPro" id="IPR000843">
    <property type="entry name" value="HTH_LacI"/>
</dbReference>
<gene>
    <name evidence="5" type="primary">ccpA_9</name>
    <name evidence="5" type="ORF">RT761_02377</name>
</gene>
<keyword evidence="6" id="KW-1185">Reference proteome</keyword>
<organism evidence="5 6">
    <name type="scientific">Atribacter laminatus</name>
    <dbReference type="NCBI Taxonomy" id="2847778"/>
    <lineage>
        <taxon>Bacteria</taxon>
        <taxon>Pseudomonadati</taxon>
        <taxon>Atribacterota</taxon>
        <taxon>Atribacteria</taxon>
        <taxon>Atribacterales</taxon>
        <taxon>Atribacteraceae</taxon>
        <taxon>Atribacter</taxon>
    </lineage>
</organism>
<dbReference type="Pfam" id="PF13377">
    <property type="entry name" value="Peripla_BP_3"/>
    <property type="match status" value="1"/>
</dbReference>
<dbReference type="SMART" id="SM00354">
    <property type="entry name" value="HTH_LACI"/>
    <property type="match status" value="1"/>
</dbReference>
<dbReference type="PROSITE" id="PS00356">
    <property type="entry name" value="HTH_LACI_1"/>
    <property type="match status" value="1"/>
</dbReference>
<dbReference type="Gene3D" id="1.10.260.40">
    <property type="entry name" value="lambda repressor-like DNA-binding domains"/>
    <property type="match status" value="1"/>
</dbReference>
<reference evidence="5 6" key="1">
    <citation type="journal article" date="2021" name="Nat. Commun.">
        <title>Isolation of a member of the candidate phylum Atribacteria reveals a unique cell membrane structure.</title>
        <authorList>
            <person name="Taiki K."/>
            <person name="Nobu M.K."/>
            <person name="Kusada H."/>
            <person name="Meng X.-Y."/>
            <person name="Hosoki N."/>
            <person name="Uematsu K."/>
            <person name="Yoshioka H."/>
            <person name="Kamagata Y."/>
            <person name="Tamaki H."/>
        </authorList>
    </citation>
    <scope>NUCLEOTIDE SEQUENCE [LARGE SCALE GENOMIC DNA]</scope>
    <source>
        <strain evidence="5 6">RT761</strain>
    </source>
</reference>
<evidence type="ECO:0000313" key="6">
    <source>
        <dbReference type="Proteomes" id="UP000594463"/>
    </source>
</evidence>
<evidence type="ECO:0000256" key="2">
    <source>
        <dbReference type="ARBA" id="ARBA00023125"/>
    </source>
</evidence>
<dbReference type="Pfam" id="PF00356">
    <property type="entry name" value="LacI"/>
    <property type="match status" value="1"/>
</dbReference>
<evidence type="ECO:0000313" key="5">
    <source>
        <dbReference type="EMBL" id="QPM69149.1"/>
    </source>
</evidence>
<dbReference type="AlphaFoldDB" id="A0A7T1ANG1"/>
<dbReference type="EMBL" id="CP065383">
    <property type="protein sequence ID" value="QPM69149.1"/>
    <property type="molecule type" value="Genomic_DNA"/>
</dbReference>
<dbReference type="Gene3D" id="3.40.50.2300">
    <property type="match status" value="2"/>
</dbReference>
<keyword evidence="3" id="KW-0804">Transcription</keyword>
<accession>A0A7T1ANG1</accession>
<sequence>MVTIRDIAKDAGVSITTVSHALSNKRAVSNKTRERIFHSIEKLGYKPNALAQSLKTKKTNTVGLIIPHKSKYFVENYTFIDLIPKLLENLIFNNYYLLIYKDYQDYNPIMSYEFLIKENRVDGFILVDPKHNDLRIQYLLKQKKPFVIFGRSPEYPEIPSVDVDNINGIFKATEFLIRKGHKKIAYVGVSPNYIYAEDRLEGYKKALKHYNLPEDSQLIYLNPTYDENAGYWGIKDVYDHCQSITAVVCPSDQIAIGVIKGLKEKSLTIPNDVSVIGYDDSLLASYFYPPLSTVRQPIDTLSSLLVQEIINLVEQKNPKQVQHHILETQLIERGTTKSIIN</sequence>
<dbReference type="PANTHER" id="PTHR30146:SF109">
    <property type="entry name" value="HTH-TYPE TRANSCRIPTIONAL REGULATOR GALS"/>
    <property type="match status" value="1"/>
</dbReference>
<dbReference type="KEGG" id="alam:RT761_02377"/>
<dbReference type="CDD" id="cd01392">
    <property type="entry name" value="HTH_LacI"/>
    <property type="match status" value="1"/>
</dbReference>
<protein>
    <submittedName>
        <fullName evidence="5">Catabolite control protein A</fullName>
    </submittedName>
</protein>
<proteinExistence type="predicted"/>
<evidence type="ECO:0000259" key="4">
    <source>
        <dbReference type="PROSITE" id="PS50932"/>
    </source>
</evidence>
<feature type="domain" description="HTH lacI-type" evidence="4">
    <location>
        <begin position="2"/>
        <end position="56"/>
    </location>
</feature>
<dbReference type="InterPro" id="IPR028082">
    <property type="entry name" value="Peripla_BP_I"/>
</dbReference>
<dbReference type="CDD" id="cd06267">
    <property type="entry name" value="PBP1_LacI_sugar_binding-like"/>
    <property type="match status" value="1"/>
</dbReference>
<dbReference type="PANTHER" id="PTHR30146">
    <property type="entry name" value="LACI-RELATED TRANSCRIPTIONAL REPRESSOR"/>
    <property type="match status" value="1"/>
</dbReference>
<dbReference type="Proteomes" id="UP000594463">
    <property type="component" value="Chromosome"/>
</dbReference>
<dbReference type="SUPFAM" id="SSF47413">
    <property type="entry name" value="lambda repressor-like DNA-binding domains"/>
    <property type="match status" value="1"/>
</dbReference>
<evidence type="ECO:0000256" key="3">
    <source>
        <dbReference type="ARBA" id="ARBA00023163"/>
    </source>
</evidence>
<dbReference type="RefSeq" id="WP_218111630.1">
    <property type="nucleotide sequence ID" value="NZ_CP065383.1"/>
</dbReference>
<name>A0A7T1ANG1_ATRLM</name>
<keyword evidence="1" id="KW-0805">Transcription regulation</keyword>
<dbReference type="InterPro" id="IPR010982">
    <property type="entry name" value="Lambda_DNA-bd_dom_sf"/>
</dbReference>
<dbReference type="InterPro" id="IPR046335">
    <property type="entry name" value="LacI/GalR-like_sensor"/>
</dbReference>
<dbReference type="SUPFAM" id="SSF53822">
    <property type="entry name" value="Periplasmic binding protein-like I"/>
    <property type="match status" value="1"/>
</dbReference>
<dbReference type="GO" id="GO:0003700">
    <property type="term" value="F:DNA-binding transcription factor activity"/>
    <property type="evidence" value="ECO:0007669"/>
    <property type="project" value="TreeGrafter"/>
</dbReference>
<dbReference type="PROSITE" id="PS50932">
    <property type="entry name" value="HTH_LACI_2"/>
    <property type="match status" value="1"/>
</dbReference>